<comment type="caution">
    <text evidence="2">The sequence shown here is derived from an EMBL/GenBank/DDBJ whole genome shotgun (WGS) entry which is preliminary data.</text>
</comment>
<accession>A0AAD5VM28</accession>
<dbReference type="AlphaFoldDB" id="A0AAD5VM28"/>
<organism evidence="2 3">
    <name type="scientific">Leucocoprinus birnbaumii</name>
    <dbReference type="NCBI Taxonomy" id="56174"/>
    <lineage>
        <taxon>Eukaryota</taxon>
        <taxon>Fungi</taxon>
        <taxon>Dikarya</taxon>
        <taxon>Basidiomycota</taxon>
        <taxon>Agaricomycotina</taxon>
        <taxon>Agaricomycetes</taxon>
        <taxon>Agaricomycetidae</taxon>
        <taxon>Agaricales</taxon>
        <taxon>Agaricineae</taxon>
        <taxon>Agaricaceae</taxon>
        <taxon>Leucocoprinus</taxon>
    </lineage>
</organism>
<dbReference type="EMBL" id="JANIEX010001424">
    <property type="protein sequence ID" value="KAJ3558081.1"/>
    <property type="molecule type" value="Genomic_DNA"/>
</dbReference>
<feature type="region of interest" description="Disordered" evidence="1">
    <location>
        <begin position="1"/>
        <end position="21"/>
    </location>
</feature>
<dbReference type="Pfam" id="PF18759">
    <property type="entry name" value="Plavaka"/>
    <property type="match status" value="1"/>
</dbReference>
<evidence type="ECO:0000256" key="1">
    <source>
        <dbReference type="SAM" id="MobiDB-lite"/>
    </source>
</evidence>
<keyword evidence="3" id="KW-1185">Reference proteome</keyword>
<evidence type="ECO:0000313" key="2">
    <source>
        <dbReference type="EMBL" id="KAJ3558081.1"/>
    </source>
</evidence>
<dbReference type="Proteomes" id="UP001213000">
    <property type="component" value="Unassembled WGS sequence"/>
</dbReference>
<evidence type="ECO:0000313" key="3">
    <source>
        <dbReference type="Proteomes" id="UP001213000"/>
    </source>
</evidence>
<name>A0AAD5VM28_9AGAR</name>
<gene>
    <name evidence="2" type="ORF">NP233_g11583</name>
</gene>
<reference evidence="2" key="1">
    <citation type="submission" date="2022-07" db="EMBL/GenBank/DDBJ databases">
        <title>Genome Sequence of Leucocoprinus birnbaumii.</title>
        <authorList>
            <person name="Buettner E."/>
        </authorList>
    </citation>
    <scope>NUCLEOTIDE SEQUENCE</scope>
    <source>
        <strain evidence="2">VT141</strain>
    </source>
</reference>
<proteinExistence type="predicted"/>
<dbReference type="InterPro" id="IPR041078">
    <property type="entry name" value="Plavaka"/>
</dbReference>
<sequence length="528" mass="58953">MPVVSESDLDAGRPAFTDIEDDDDDLFDLEEDIDHVQELIDQILEEEEVAAVVAEDGPGNHVFEAASAHLFNGHDHKEDVLTGDIDDEDEAITPGELLEVEEALDQKRFERPLVDNSHGLKPVRVLSYVEKHHNSKAGSIVTEEKTSDKAYASSIRGNPGSKPLNVWAPSTSRLKSPDDWWWKKQGEVEAKTGNQRATIVPIILSSDKTQLATFRSKTAYPLYLTLGNIPKHVRRKPSHQSHMLLAYLPTSKLEHITNKSSRPRAMANLFHVCVHHVICPLERLGHEGLMLVSGDGAAQHGYPLLAAYVVDYLEQLLVTLIQYWRCPVCPASRDKLGDEGSTQAPREIKLIHTALATVDQGPRAFKKACLDVGIKDVQNPFWRNLPFSNIYSSITPDILHQLYQGVTRHLLSWLTMVIGSAEIDQQCAILPPNHHIHVFHKGISGLLRVTGTEHDQICRFLLALVLDVRLPSKGTSTKITKAVRAILNFLFLALYPVHSSDTLETMSTALAAFQEHRDVFIKLKVQDN</sequence>
<protein>
    <submittedName>
        <fullName evidence="2">Uncharacterized protein</fullName>
    </submittedName>
</protein>